<dbReference type="AlphaFoldDB" id="A0A4S8FC00"/>
<dbReference type="Proteomes" id="UP000308917">
    <property type="component" value="Unassembled WGS sequence"/>
</dbReference>
<proteinExistence type="predicted"/>
<dbReference type="EMBL" id="STFG01000001">
    <property type="protein sequence ID" value="THU05163.1"/>
    <property type="molecule type" value="Genomic_DNA"/>
</dbReference>
<comment type="caution">
    <text evidence="1">The sequence shown here is derived from an EMBL/GenBank/DDBJ whole genome shotgun (WGS) entry which is preliminary data.</text>
</comment>
<organism evidence="1 2">
    <name type="scientific">Lampropedia puyangensis</name>
    <dbReference type="NCBI Taxonomy" id="1330072"/>
    <lineage>
        <taxon>Bacteria</taxon>
        <taxon>Pseudomonadati</taxon>
        <taxon>Pseudomonadota</taxon>
        <taxon>Betaproteobacteria</taxon>
        <taxon>Burkholderiales</taxon>
        <taxon>Comamonadaceae</taxon>
        <taxon>Lampropedia</taxon>
    </lineage>
</organism>
<accession>A0A4S8FC00</accession>
<evidence type="ECO:0000313" key="1">
    <source>
        <dbReference type="EMBL" id="THU05163.1"/>
    </source>
</evidence>
<dbReference type="OrthoDB" id="7058586at2"/>
<sequence>MKNDSSAAQVSETSVPTRSRIAAQLSDANFYDAWQTSIPDENLCALGHFIAIARQTPRWVDLCMRARNRAGQLVGLKDLGTLSAVPNDKSASAYQAGDRIGIFTVIDNTFDEALIGDEDKHLNVVLSIHRQQLPNSRLVAITVTTVVHVKNWLGHLYMLPVKPMHRLITPAMLANMGRGRHET</sequence>
<name>A0A4S8FC00_9BURK</name>
<evidence type="ECO:0000313" key="2">
    <source>
        <dbReference type="Proteomes" id="UP000308917"/>
    </source>
</evidence>
<dbReference type="RefSeq" id="WP_136571875.1">
    <property type="nucleotide sequence ID" value="NZ_STFG01000001.1"/>
</dbReference>
<keyword evidence="2" id="KW-1185">Reference proteome</keyword>
<protein>
    <submittedName>
        <fullName evidence="1">DUF2867 domain-containing protein</fullName>
    </submittedName>
</protein>
<dbReference type="InterPro" id="IPR021295">
    <property type="entry name" value="DUF2867"/>
</dbReference>
<dbReference type="Pfam" id="PF11066">
    <property type="entry name" value="DUF2867"/>
    <property type="match status" value="1"/>
</dbReference>
<reference evidence="1 2" key="1">
    <citation type="journal article" date="2015" name="Antonie Van Leeuwenhoek">
        <title>Lampropedia puyangensis sp. nov., isolated from symptomatic bark of Populus ? euramericana canker and emended description of Lampropedia hyalina (Ehrenberg 1832) Lee et al. 2004.</title>
        <authorList>
            <person name="Li Y."/>
            <person name="Wang T."/>
            <person name="Piao C.G."/>
            <person name="Wang L.F."/>
            <person name="Tian G.Z."/>
            <person name="Zhu T.H."/>
            <person name="Guo M.W."/>
        </authorList>
    </citation>
    <scope>NUCLEOTIDE SEQUENCE [LARGE SCALE GENOMIC DNA]</scope>
    <source>
        <strain evidence="1 2">2-bin</strain>
    </source>
</reference>
<gene>
    <name evidence="1" type="ORF">E9531_00995</name>
</gene>